<dbReference type="STRING" id="652787.SAMN05216490_3415"/>
<dbReference type="Gene3D" id="1.25.40.10">
    <property type="entry name" value="Tetratricopeptide repeat domain"/>
    <property type="match status" value="1"/>
</dbReference>
<dbReference type="Gene3D" id="2.20.110.10">
    <property type="entry name" value="Histone H3 K4-specific methyltransferase SET7/9 N-terminal domain"/>
    <property type="match status" value="1"/>
</dbReference>
<dbReference type="GO" id="GO:0046813">
    <property type="term" value="P:receptor-mediated virion attachment to host cell"/>
    <property type="evidence" value="ECO:0007669"/>
    <property type="project" value="TreeGrafter"/>
</dbReference>
<accession>A0A1H2A7S4</accession>
<dbReference type="OrthoDB" id="736449at2"/>
<dbReference type="InterPro" id="IPR011652">
    <property type="entry name" value="MORN_2"/>
</dbReference>
<dbReference type="Pfam" id="PF07661">
    <property type="entry name" value="MORN_2"/>
    <property type="match status" value="3"/>
</dbReference>
<keyword evidence="2 3" id="KW-0802">TPR repeat</keyword>
<dbReference type="SMART" id="SM00028">
    <property type="entry name" value="TPR"/>
    <property type="match status" value="2"/>
</dbReference>
<dbReference type="GO" id="GO:0009279">
    <property type="term" value="C:cell outer membrane"/>
    <property type="evidence" value="ECO:0007669"/>
    <property type="project" value="TreeGrafter"/>
</dbReference>
<dbReference type="InterPro" id="IPR011990">
    <property type="entry name" value="TPR-like_helical_dom_sf"/>
</dbReference>
<protein>
    <submittedName>
        <fullName evidence="4">Antitoxin component YwqK of the YwqJK toxin-antitoxin module</fullName>
    </submittedName>
</protein>
<keyword evidence="1" id="KW-0677">Repeat</keyword>
<keyword evidence="5" id="KW-1185">Reference proteome</keyword>
<feature type="repeat" description="TPR" evidence="3">
    <location>
        <begin position="260"/>
        <end position="293"/>
    </location>
</feature>
<name>A0A1H2A7S4_MUCMA</name>
<dbReference type="SUPFAM" id="SSF48452">
    <property type="entry name" value="TPR-like"/>
    <property type="match status" value="1"/>
</dbReference>
<sequence length="367" mass="41817">MPISLIMKIVLSLILSFSLIHCFAQEVQKKEATLYIIDSIPLINDPDENSGNITNNDIDHVTVATNADEIKAAGYPSIDKIIYIITKEYAKRPDDIKKIPTTKLMERKDGVWYMKDATSPYSGKFIDYYLNGKIQGEGVLKDGVVNGSRTTYYQNGNKNLMRNYVNGVAQGYSEEYFQNGNLRQKGSFKDGKDDGLWIDYYSTGAIKRQCNFVNLIPDMTKDEKKFYDLQNKAQELMQAEDYKGAIKKLDEAEKLNSKYADVYFYRGTAKLDNLDFDNAVTDFDKAIELEPLYMEAIANRAFARIRKYEFKSSRTLSSNNEVTVLATKDKVEIPADEKVKICNDLNKSVELGDNKDMILDAIKNYCN</sequence>
<evidence type="ECO:0000313" key="4">
    <source>
        <dbReference type="EMBL" id="SDT42020.1"/>
    </source>
</evidence>
<dbReference type="PROSITE" id="PS50005">
    <property type="entry name" value="TPR"/>
    <property type="match status" value="1"/>
</dbReference>
<reference evidence="4 5" key="1">
    <citation type="submission" date="2016-10" db="EMBL/GenBank/DDBJ databases">
        <authorList>
            <person name="de Groot N.N."/>
        </authorList>
    </citation>
    <scope>NUCLEOTIDE SEQUENCE [LARGE SCALE GENOMIC DNA]</scope>
    <source>
        <strain evidence="4 5">MP1X4</strain>
    </source>
</reference>
<evidence type="ECO:0000256" key="2">
    <source>
        <dbReference type="ARBA" id="ARBA00022803"/>
    </source>
</evidence>
<dbReference type="AlphaFoldDB" id="A0A1H2A7S4"/>
<dbReference type="SUPFAM" id="SSF82185">
    <property type="entry name" value="Histone H3 K4-specific methyltransferase SET7/9 N-terminal domain"/>
    <property type="match status" value="1"/>
</dbReference>
<dbReference type="Proteomes" id="UP000199679">
    <property type="component" value="Chromosome I"/>
</dbReference>
<dbReference type="PANTHER" id="PTHR44858:SF1">
    <property type="entry name" value="UDP-N-ACETYLGLUCOSAMINE--PEPTIDE N-ACETYLGLUCOSAMINYLTRANSFERASE SPINDLY-RELATED"/>
    <property type="match status" value="1"/>
</dbReference>
<evidence type="ECO:0000313" key="5">
    <source>
        <dbReference type="Proteomes" id="UP000199679"/>
    </source>
</evidence>
<proteinExistence type="predicted"/>
<organism evidence="4 5">
    <name type="scientific">Mucilaginibacter mallensis</name>
    <dbReference type="NCBI Taxonomy" id="652787"/>
    <lineage>
        <taxon>Bacteria</taxon>
        <taxon>Pseudomonadati</taxon>
        <taxon>Bacteroidota</taxon>
        <taxon>Sphingobacteriia</taxon>
        <taxon>Sphingobacteriales</taxon>
        <taxon>Sphingobacteriaceae</taxon>
        <taxon>Mucilaginibacter</taxon>
    </lineage>
</organism>
<dbReference type="InterPro" id="IPR019734">
    <property type="entry name" value="TPR_rpt"/>
</dbReference>
<dbReference type="EMBL" id="LT629740">
    <property type="protein sequence ID" value="SDT42020.1"/>
    <property type="molecule type" value="Genomic_DNA"/>
</dbReference>
<dbReference type="InterPro" id="IPR050498">
    <property type="entry name" value="Ycf3"/>
</dbReference>
<evidence type="ECO:0000256" key="3">
    <source>
        <dbReference type="PROSITE-ProRule" id="PRU00339"/>
    </source>
</evidence>
<dbReference type="PANTHER" id="PTHR44858">
    <property type="entry name" value="TETRATRICOPEPTIDE REPEAT PROTEIN 6"/>
    <property type="match status" value="1"/>
</dbReference>
<evidence type="ECO:0000256" key="1">
    <source>
        <dbReference type="ARBA" id="ARBA00022737"/>
    </source>
</evidence>
<gene>
    <name evidence="4" type="ORF">SAMN05216490_3415</name>
</gene>